<dbReference type="Pfam" id="PF01825">
    <property type="entry name" value="GPS"/>
    <property type="match status" value="1"/>
</dbReference>
<feature type="transmembrane region" description="Helical" evidence="11">
    <location>
        <begin position="991"/>
        <end position="1022"/>
    </location>
</feature>
<dbReference type="InterPro" id="IPR000203">
    <property type="entry name" value="GPS"/>
</dbReference>
<evidence type="ECO:0000256" key="1">
    <source>
        <dbReference type="ARBA" id="ARBA00004141"/>
    </source>
</evidence>
<evidence type="ECO:0000313" key="14">
    <source>
        <dbReference type="EMBL" id="CAC5366145.1"/>
    </source>
</evidence>
<feature type="transmembrane region" description="Helical" evidence="11">
    <location>
        <begin position="625"/>
        <end position="651"/>
    </location>
</feature>
<evidence type="ECO:0000256" key="9">
    <source>
        <dbReference type="SAM" id="Coils"/>
    </source>
</evidence>
<sequence>MSALYDVIRKERLHNLSVECQRELFDKIVEYTLYYSCDNNKATYETLQTFAKFELDDAEQFVNMTEEFGHVVGATMESFNHTDIKKEEKEHIVEGIVTVLTILPTENEAELESVIEAATEISKQETDVLSENVQDSLVDVIDKASEKLAHTNIVNRNETVKEDLSKVLDSLKQKQELLRKLNEEKVQGLDDGDIETEIVEVDESLFDSSANLLEAQVGIEPDKETEKQPTNDDEKEQTDGGNDDSGNDDSGNNDSGNNDSGTDDSGTDVSGTDNSGNEYPESDYLDEYDETEQEKTEEQIKELEKKAERTKKILHTVELIAETALQTLNEEEPKNIEFSSKSMNLVVGISKLNTSTNASTNIHTSRKIGNKTVTSSFELPIEIKEQLKQVSNTGFKFQMLFSDRNPRIFDKTSRFINTPMISLTLRDINQNQLDVKELPKPVIIKIPTGKHAKYNHFTINATDDDDVADESNFLRLKVSQRANQNYMMKLITDGLQNNASIRIAIDFHKKVTMSDTINGMVLMDSRTSFLKDSKATSVTWSIGIIAIYSRGNVTNTTVPEISVNISSTAINCRYWDKTVGKWLTDGCKVSPSSSGENLECGCDHLTDFAGGIFVLPNFIDPITDILVFLTFFDNPVIVCTVILIWMIYFLGLHWARQADRRDSAVRGIVAPFPSDPSDPFKYIMCVVTGWRMKAGTTANISCYIKGNKRQSSRHCLSKSSSGQVLFQTGAEDWFLITSPFDLGVLENVIIWHDNSGSSPSWFLSRIIIEDIQMKQIYNFYCENWLGMESESTKFRLSNKSTEELKTNLRHQFVLKTGQDLRRGHLWLSILSKPPNSDFTRVQRLSCALSLLLCTMLTCLMFHGIPTEDSVSSEVVGFEFSISLKDIVIGIESSIFMFPINFIIIELFMRTKPRTSKSDRYAAVQTDVNRSNIDNDNGLENAKAETIAVNRNMLPWWVIYIAWTTVSLTSLIASFFVMLYGLKYGYYESLEWLVSFITAFVDDVVILEPLTIIMFAVIITFILKRPVKLGDAPPQIVQGSEDSIDDQYASRRSQKQNIIPDHVPKKYLKERKQESELTATLQTKTQDIILFLIFITVMLLVVHNHRPVEQCFQQSQTVNEMFIKKQFDFVKTRTDMWTFINESVFTPLTRTLPYDKSKKIPENDFLLLGTFRLRQIRVDKESCEFPNIIKRVYTLECTSPLGYINDDTASYNKSWQTPLQASNDEWAYQSAWDLKSVPYIGTRAVYGGGGYLVEMKPNPSAVSKISELISKSWIDTRTRALFVEFTLYNPNLNLYSSVTIVFEFSSPGGITTSFLTFTTPLSDYSSSKEITKLIFEIIFFLFTFFLTYIEVKRIRQEENEKQINITTIYLIEINVDL</sequence>
<feature type="transmembrane region" description="Helical" evidence="11">
    <location>
        <begin position="1087"/>
        <end position="1104"/>
    </location>
</feature>
<dbReference type="PROSITE" id="PS50095">
    <property type="entry name" value="PLAT"/>
    <property type="match status" value="1"/>
</dbReference>
<evidence type="ECO:0000259" key="13">
    <source>
        <dbReference type="PROSITE" id="PS50221"/>
    </source>
</evidence>
<evidence type="ECO:0000256" key="4">
    <source>
        <dbReference type="ARBA" id="ARBA00022989"/>
    </source>
</evidence>
<feature type="transmembrane region" description="Helical" evidence="11">
    <location>
        <begin position="956"/>
        <end position="979"/>
    </location>
</feature>
<feature type="compositionally biased region" description="Basic and acidic residues" evidence="10">
    <location>
        <begin position="220"/>
        <end position="232"/>
    </location>
</feature>
<dbReference type="InterPro" id="IPR057244">
    <property type="entry name" value="GAIN_B"/>
</dbReference>
<keyword evidence="15" id="KW-1185">Reference proteome</keyword>
<reference evidence="14 15" key="1">
    <citation type="submission" date="2020-06" db="EMBL/GenBank/DDBJ databases">
        <authorList>
            <person name="Li R."/>
            <person name="Bekaert M."/>
        </authorList>
    </citation>
    <scope>NUCLEOTIDE SEQUENCE [LARGE SCALE GENOMIC DNA]</scope>
    <source>
        <strain evidence="15">wild</strain>
    </source>
</reference>
<dbReference type="PANTHER" id="PTHR10877:SF194">
    <property type="entry name" value="LOCATION OF VULVA DEFECTIVE 1"/>
    <property type="match status" value="1"/>
</dbReference>
<dbReference type="PRINTS" id="PR01433">
    <property type="entry name" value="POLYCYSTIN2"/>
</dbReference>
<dbReference type="InterPro" id="IPR001024">
    <property type="entry name" value="PLAT/LH2_dom"/>
</dbReference>
<feature type="transmembrane region" description="Helical" evidence="11">
    <location>
        <begin position="844"/>
        <end position="866"/>
    </location>
</feature>
<comment type="similarity">
    <text evidence="2">Belongs to the polycystin family.</text>
</comment>
<name>A0A6J8AFC6_MYTCO</name>
<dbReference type="PROSITE" id="PS50221">
    <property type="entry name" value="GAIN_B"/>
    <property type="match status" value="1"/>
</dbReference>
<dbReference type="GO" id="GO:0050982">
    <property type="term" value="P:detection of mechanical stimulus"/>
    <property type="evidence" value="ECO:0007669"/>
    <property type="project" value="TreeGrafter"/>
</dbReference>
<feature type="domain" description="GAIN-B" evidence="13">
    <location>
        <begin position="474"/>
        <end position="620"/>
    </location>
</feature>
<feature type="transmembrane region" description="Helical" evidence="11">
    <location>
        <begin position="886"/>
        <end position="907"/>
    </location>
</feature>
<keyword evidence="6" id="KW-1015">Disulfide bond</keyword>
<feature type="coiled-coil region" evidence="9">
    <location>
        <begin position="161"/>
        <end position="191"/>
    </location>
</feature>
<evidence type="ECO:0000313" key="15">
    <source>
        <dbReference type="Proteomes" id="UP000507470"/>
    </source>
</evidence>
<dbReference type="Pfam" id="PF01477">
    <property type="entry name" value="PLAT"/>
    <property type="match status" value="1"/>
</dbReference>
<feature type="compositionally biased region" description="Acidic residues" evidence="10">
    <location>
        <begin position="233"/>
        <end position="247"/>
    </location>
</feature>
<feature type="disulfide bond" evidence="7">
    <location>
        <begin position="1182"/>
        <end position="1196"/>
    </location>
</feature>
<keyword evidence="5 11" id="KW-0472">Membrane</keyword>
<feature type="compositionally biased region" description="Acidic residues" evidence="10">
    <location>
        <begin position="280"/>
        <end position="292"/>
    </location>
</feature>
<dbReference type="GO" id="GO:0016020">
    <property type="term" value="C:membrane"/>
    <property type="evidence" value="ECO:0007669"/>
    <property type="project" value="UniProtKB-SubCell"/>
</dbReference>
<dbReference type="InterPro" id="IPR046791">
    <property type="entry name" value="Polycystin_dom"/>
</dbReference>
<dbReference type="OrthoDB" id="6150772at2759"/>
<evidence type="ECO:0000256" key="10">
    <source>
        <dbReference type="SAM" id="MobiDB-lite"/>
    </source>
</evidence>
<evidence type="ECO:0000256" key="8">
    <source>
        <dbReference type="PROSITE-ProRule" id="PRU00152"/>
    </source>
</evidence>
<dbReference type="Gene3D" id="2.60.60.20">
    <property type="entry name" value="PLAT/LH2 domain"/>
    <property type="match status" value="1"/>
</dbReference>
<feature type="domain" description="PLAT" evidence="12">
    <location>
        <begin position="680"/>
        <end position="799"/>
    </location>
</feature>
<evidence type="ECO:0000256" key="2">
    <source>
        <dbReference type="ARBA" id="ARBA00007200"/>
    </source>
</evidence>
<evidence type="ECO:0000259" key="12">
    <source>
        <dbReference type="PROSITE" id="PS50095"/>
    </source>
</evidence>
<gene>
    <name evidence="14" type="ORF">MCOR_6556</name>
</gene>
<dbReference type="InterPro" id="IPR003915">
    <property type="entry name" value="PKD_2"/>
</dbReference>
<dbReference type="SUPFAM" id="SSF49723">
    <property type="entry name" value="Lipase/lipooxygenase domain (PLAT/LH2 domain)"/>
    <property type="match status" value="1"/>
</dbReference>
<organism evidence="14 15">
    <name type="scientific">Mytilus coruscus</name>
    <name type="common">Sea mussel</name>
    <dbReference type="NCBI Taxonomy" id="42192"/>
    <lineage>
        <taxon>Eukaryota</taxon>
        <taxon>Metazoa</taxon>
        <taxon>Spiralia</taxon>
        <taxon>Lophotrochozoa</taxon>
        <taxon>Mollusca</taxon>
        <taxon>Bivalvia</taxon>
        <taxon>Autobranchia</taxon>
        <taxon>Pteriomorphia</taxon>
        <taxon>Mytilida</taxon>
        <taxon>Mytiloidea</taxon>
        <taxon>Mytilidae</taxon>
        <taxon>Mytilinae</taxon>
        <taxon>Mytilus</taxon>
    </lineage>
</organism>
<feature type="compositionally biased region" description="Low complexity" evidence="10">
    <location>
        <begin position="267"/>
        <end position="276"/>
    </location>
</feature>
<dbReference type="Pfam" id="PF20519">
    <property type="entry name" value="Polycystin_dom"/>
    <property type="match status" value="1"/>
</dbReference>
<dbReference type="Gene3D" id="2.60.220.50">
    <property type="match status" value="1"/>
</dbReference>
<keyword evidence="4 11" id="KW-1133">Transmembrane helix</keyword>
<dbReference type="InterPro" id="IPR046338">
    <property type="entry name" value="GAIN_dom_sf"/>
</dbReference>
<keyword evidence="3 11" id="KW-0812">Transmembrane</keyword>
<dbReference type="SMART" id="SM00303">
    <property type="entry name" value="GPS"/>
    <property type="match status" value="1"/>
</dbReference>
<evidence type="ECO:0000256" key="3">
    <source>
        <dbReference type="ARBA" id="ARBA00022692"/>
    </source>
</evidence>
<dbReference type="Proteomes" id="UP000507470">
    <property type="component" value="Unassembled WGS sequence"/>
</dbReference>
<evidence type="ECO:0000256" key="7">
    <source>
        <dbReference type="PIRSR" id="PIRSR603915-2"/>
    </source>
</evidence>
<comment type="subcellular location">
    <subcellularLocation>
        <location evidence="1">Membrane</location>
        <topology evidence="1">Multi-pass membrane protein</topology>
    </subcellularLocation>
</comment>
<dbReference type="PANTHER" id="PTHR10877">
    <property type="entry name" value="POLYCYSTIN FAMILY MEMBER"/>
    <property type="match status" value="1"/>
</dbReference>
<dbReference type="InterPro" id="IPR051223">
    <property type="entry name" value="Polycystin"/>
</dbReference>
<comment type="caution">
    <text evidence="8">Lacks conserved residue(s) required for the propagation of feature annotation.</text>
</comment>
<evidence type="ECO:0000256" key="11">
    <source>
        <dbReference type="SAM" id="Phobius"/>
    </source>
</evidence>
<evidence type="ECO:0000256" key="6">
    <source>
        <dbReference type="ARBA" id="ARBA00023157"/>
    </source>
</evidence>
<proteinExistence type="inferred from homology"/>
<dbReference type="EMBL" id="CACVKT020001214">
    <property type="protein sequence ID" value="CAC5366145.1"/>
    <property type="molecule type" value="Genomic_DNA"/>
</dbReference>
<feature type="compositionally biased region" description="Low complexity" evidence="10">
    <location>
        <begin position="248"/>
        <end position="260"/>
    </location>
</feature>
<evidence type="ECO:0000256" key="5">
    <source>
        <dbReference type="ARBA" id="ARBA00023136"/>
    </source>
</evidence>
<dbReference type="SMART" id="SM00308">
    <property type="entry name" value="LH2"/>
    <property type="match status" value="1"/>
</dbReference>
<keyword evidence="9" id="KW-0175">Coiled coil</keyword>
<feature type="region of interest" description="Disordered" evidence="10">
    <location>
        <begin position="216"/>
        <end position="298"/>
    </location>
</feature>
<accession>A0A6J8AFC6</accession>
<dbReference type="GO" id="GO:0005262">
    <property type="term" value="F:calcium channel activity"/>
    <property type="evidence" value="ECO:0007669"/>
    <property type="project" value="TreeGrafter"/>
</dbReference>
<dbReference type="InterPro" id="IPR036392">
    <property type="entry name" value="PLAT/LH2_dom_sf"/>
</dbReference>
<protein>
    <submittedName>
        <fullName evidence="14">PKD1L2</fullName>
    </submittedName>
</protein>
<dbReference type="GO" id="GO:0005509">
    <property type="term" value="F:calcium ion binding"/>
    <property type="evidence" value="ECO:0007669"/>
    <property type="project" value="InterPro"/>
</dbReference>